<dbReference type="AlphaFoldDB" id="D1YX16"/>
<protein>
    <submittedName>
        <fullName evidence="3">Truncated small-conductance mechanosensitive channel</fullName>
    </submittedName>
</protein>
<keyword evidence="1" id="KW-0472">Membrane</keyword>
<dbReference type="eggNOG" id="arCOG01568">
    <property type="taxonomic scope" value="Archaea"/>
</dbReference>
<reference evidence="3 4" key="1">
    <citation type="journal article" date="2007" name="Appl. Environ. Microbiol.">
        <title>Isolation of key methanogens for global methane emission from rice paddy fields: a novel isolate affiliated with the clone cluster rice cluster I.</title>
        <authorList>
            <person name="Sakai S."/>
            <person name="Imachi H."/>
            <person name="Sekiguchi Y."/>
            <person name="Ohashi A."/>
            <person name="Harada H."/>
            <person name="Kamagata Y."/>
        </authorList>
    </citation>
    <scope>NUCLEOTIDE SEQUENCE [LARGE SCALE GENOMIC DNA]</scope>
    <source>
        <strain evidence="4">DSM 17711 / JCM 13418 / NBRC 101707 / SANAE</strain>
    </source>
</reference>
<dbReference type="Gene3D" id="1.10.287.1260">
    <property type="match status" value="1"/>
</dbReference>
<dbReference type="InterPro" id="IPR049142">
    <property type="entry name" value="MS_channel_1st"/>
</dbReference>
<dbReference type="PANTHER" id="PTHR30221">
    <property type="entry name" value="SMALL-CONDUCTANCE MECHANOSENSITIVE CHANNEL"/>
    <property type="match status" value="1"/>
</dbReference>
<feature type="transmembrane region" description="Helical" evidence="1">
    <location>
        <begin position="134"/>
        <end position="155"/>
    </location>
</feature>
<keyword evidence="1" id="KW-1133">Transmembrane helix</keyword>
<feature type="transmembrane region" description="Helical" evidence="1">
    <location>
        <begin position="9"/>
        <end position="27"/>
    </location>
</feature>
<evidence type="ECO:0000313" key="3">
    <source>
        <dbReference type="EMBL" id="BAI60988.1"/>
    </source>
</evidence>
<name>D1YX16_METPS</name>
<dbReference type="InParanoid" id="D1YX16"/>
<reference evidence="4" key="3">
    <citation type="journal article" date="2011" name="PLoS ONE">
        <title>Genome sequence of a mesophilic hydrogenotrophic methanogen Methanocella paludicola, the first cultivated representative of the order Methanocellales.</title>
        <authorList>
            <person name="Sakai S."/>
            <person name="Takaki Y."/>
            <person name="Shimamura S."/>
            <person name="Sekine M."/>
            <person name="Tajima T."/>
            <person name="Kosugi H."/>
            <person name="Ichikawa N."/>
            <person name="Tasumi E."/>
            <person name="Hiraki A.T."/>
            <person name="Shimizu A."/>
            <person name="Kato Y."/>
            <person name="Nishiko R."/>
            <person name="Mori K."/>
            <person name="Fujita N."/>
            <person name="Imachi H."/>
            <person name="Takai K."/>
        </authorList>
    </citation>
    <scope>NUCLEOTIDE SEQUENCE [LARGE SCALE GENOMIC DNA]</scope>
    <source>
        <strain evidence="4">DSM 17711 / JCM 13418 / NBRC 101707 / SANAE</strain>
    </source>
</reference>
<reference evidence="3 4" key="2">
    <citation type="journal article" date="2008" name="Int. J. Syst. Evol. Microbiol.">
        <title>Methanocella paludicola gen. nov., sp. nov., a methane-producing archaeon, the first isolate of the lineage 'Rice Cluster I', and proposal of the new archaeal order Methanocellales ord. nov.</title>
        <authorList>
            <person name="Sakai S."/>
            <person name="Imachi H."/>
            <person name="Hanada S."/>
            <person name="Ohashi A."/>
            <person name="Harada H."/>
            <person name="Kamagata Y."/>
        </authorList>
    </citation>
    <scope>NUCLEOTIDE SEQUENCE [LARGE SCALE GENOMIC DNA]</scope>
    <source>
        <strain evidence="4">DSM 17711 / JCM 13418 / NBRC 101707 / SANAE</strain>
    </source>
</reference>
<dbReference type="GO" id="GO:0008381">
    <property type="term" value="F:mechanosensitive monoatomic ion channel activity"/>
    <property type="evidence" value="ECO:0007669"/>
    <property type="project" value="InterPro"/>
</dbReference>
<gene>
    <name evidence="3" type="ordered locus">MCP_0916</name>
</gene>
<dbReference type="InterPro" id="IPR011014">
    <property type="entry name" value="MscS_channel_TM-2"/>
</dbReference>
<dbReference type="Pfam" id="PF21088">
    <property type="entry name" value="MS_channel_1st"/>
    <property type="match status" value="1"/>
</dbReference>
<dbReference type="GO" id="GO:0016020">
    <property type="term" value="C:membrane"/>
    <property type="evidence" value="ECO:0007669"/>
    <property type="project" value="InterPro"/>
</dbReference>
<evidence type="ECO:0000256" key="1">
    <source>
        <dbReference type="SAM" id="Phobius"/>
    </source>
</evidence>
<keyword evidence="1" id="KW-0812">Transmembrane</keyword>
<feature type="transmembrane region" description="Helical" evidence="1">
    <location>
        <begin position="162"/>
        <end position="191"/>
    </location>
</feature>
<dbReference type="FunCoup" id="D1YX16">
    <property type="interactions" value="12"/>
</dbReference>
<evidence type="ECO:0000259" key="2">
    <source>
        <dbReference type="Pfam" id="PF21088"/>
    </source>
</evidence>
<keyword evidence="4" id="KW-1185">Reference proteome</keyword>
<evidence type="ECO:0000313" key="4">
    <source>
        <dbReference type="Proteomes" id="UP000001882"/>
    </source>
</evidence>
<dbReference type="STRING" id="304371.MCP_0916"/>
<accession>D1YX16</accession>
<dbReference type="SUPFAM" id="SSF82861">
    <property type="entry name" value="Mechanosensitive channel protein MscS (YggB), transmembrane region"/>
    <property type="match status" value="1"/>
</dbReference>
<dbReference type="Proteomes" id="UP000001882">
    <property type="component" value="Chromosome"/>
</dbReference>
<feature type="domain" description="Mechanosensitive ion channel transmembrane helices 2/3" evidence="2">
    <location>
        <begin position="142"/>
        <end position="178"/>
    </location>
</feature>
<dbReference type="PANTHER" id="PTHR30221:SF1">
    <property type="entry name" value="SMALL-CONDUCTANCE MECHANOSENSITIVE CHANNEL"/>
    <property type="match status" value="1"/>
</dbReference>
<feature type="transmembrane region" description="Helical" evidence="1">
    <location>
        <begin position="89"/>
        <end position="114"/>
    </location>
</feature>
<dbReference type="EMBL" id="AP011532">
    <property type="protein sequence ID" value="BAI60988.1"/>
    <property type="molecule type" value="Genomic_DNA"/>
</dbReference>
<dbReference type="InterPro" id="IPR045275">
    <property type="entry name" value="MscS_archaea/bacteria_type"/>
</dbReference>
<sequence length="202" mass="21567">MKATGLSQGWVDFLVAILIVVLAYLLAKATRRFINDVAPHLVSKTQTTLDDHLLKAVNGPLQVFILAVGIYLACATLNELPGLVSDNLATLLTIVLVYIVAYVVSNITGALINWYKEDVAPKTDSELDDVLMPFMSKAVGAVVFILATLMVLGILHIEITPLLATLGVGGIAVALAAQELLSNVFGAIAILSDRPYKIGDRI</sequence>
<feature type="transmembrane region" description="Helical" evidence="1">
    <location>
        <begin position="59"/>
        <end position="77"/>
    </location>
</feature>
<organism evidence="3 4">
    <name type="scientific">Methanocella paludicola (strain DSM 17711 / JCM 13418 / NBRC 101707 / SANAE)</name>
    <dbReference type="NCBI Taxonomy" id="304371"/>
    <lineage>
        <taxon>Archaea</taxon>
        <taxon>Methanobacteriati</taxon>
        <taxon>Methanobacteriota</taxon>
        <taxon>Stenosarchaea group</taxon>
        <taxon>Methanomicrobia</taxon>
        <taxon>Methanocellales</taxon>
        <taxon>Methanocellaceae</taxon>
        <taxon>Methanocella</taxon>
    </lineage>
</organism>
<proteinExistence type="predicted"/>
<dbReference type="KEGG" id="mpd:MCP_0916"/>